<dbReference type="PANTHER" id="PTHR11707">
    <property type="entry name" value="L-ASPARAGINASE"/>
    <property type="match status" value="1"/>
</dbReference>
<dbReference type="InterPro" id="IPR027475">
    <property type="entry name" value="Asparaginase/glutaminase_AS2"/>
</dbReference>
<evidence type="ECO:0000256" key="10">
    <source>
        <dbReference type="SAM" id="SignalP"/>
    </source>
</evidence>
<dbReference type="GO" id="GO:0006530">
    <property type="term" value="P:L-asparagine catabolic process"/>
    <property type="evidence" value="ECO:0007669"/>
    <property type="project" value="UniProtKB-ARBA"/>
</dbReference>
<evidence type="ECO:0000256" key="2">
    <source>
        <dbReference type="ARBA" id="ARBA00012920"/>
    </source>
</evidence>
<feature type="signal peptide" evidence="10">
    <location>
        <begin position="1"/>
        <end position="17"/>
    </location>
</feature>
<feature type="domain" description="Asparaginase/glutaminase C-terminal" evidence="12">
    <location>
        <begin position="269"/>
        <end position="381"/>
    </location>
</feature>
<evidence type="ECO:0000256" key="5">
    <source>
        <dbReference type="PIRSR" id="PIRSR001220-1"/>
    </source>
</evidence>
<dbReference type="Gene3D" id="3.40.50.1170">
    <property type="entry name" value="L-asparaginase, N-terminal domain"/>
    <property type="match status" value="1"/>
</dbReference>
<dbReference type="InterPro" id="IPR004550">
    <property type="entry name" value="AsnASE_II"/>
</dbReference>
<accession>A0AAV5GIN3</accession>
<evidence type="ECO:0000256" key="9">
    <source>
        <dbReference type="RuleBase" id="RU004456"/>
    </source>
</evidence>
<feature type="binding site" evidence="6">
    <location>
        <position position="111"/>
    </location>
    <ligand>
        <name>substrate</name>
    </ligand>
</feature>
<dbReference type="PROSITE" id="PS00917">
    <property type="entry name" value="ASN_GLN_ASE_2"/>
    <property type="match status" value="1"/>
</dbReference>
<evidence type="ECO:0000256" key="6">
    <source>
        <dbReference type="PIRSR" id="PIRSR001220-2"/>
    </source>
</evidence>
<protein>
    <recommendedName>
        <fullName evidence="2">asparaginase</fullName>
        <ecNumber evidence="2">3.5.1.1</ecNumber>
    </recommendedName>
</protein>
<evidence type="ECO:0000256" key="8">
    <source>
        <dbReference type="PROSITE-ProRule" id="PRU10100"/>
    </source>
</evidence>
<keyword evidence="3" id="KW-0378">Hydrolase</keyword>
<feature type="active site" evidence="7">
    <location>
        <position position="64"/>
    </location>
</feature>
<comment type="similarity">
    <text evidence="1 9">Belongs to the asparaginase 1 family.</text>
</comment>
<evidence type="ECO:0000256" key="7">
    <source>
        <dbReference type="PROSITE-ProRule" id="PRU10099"/>
    </source>
</evidence>
<proteinExistence type="inferred from homology"/>
<dbReference type="Pfam" id="PF00710">
    <property type="entry name" value="Asparaginase"/>
    <property type="match status" value="1"/>
</dbReference>
<dbReference type="PIRSF" id="PIRSF001220">
    <property type="entry name" value="L-ASNase_gatD"/>
    <property type="match status" value="1"/>
</dbReference>
<dbReference type="NCBIfam" id="TIGR00520">
    <property type="entry name" value="asnASE_II"/>
    <property type="match status" value="1"/>
</dbReference>
<sequence length="390" mass="40850">MLFGTALAAALVGSAAAAPFAGQRTVVDFLQKRDTAVQPDFNITYSSPVNESLPRTLIMATGGTIAGASGSATDATNYKAGSIGVEALVDAVPILLNISNVDGMQVSNVDSGSITDDIVIELSKLTNMALCSDNAPYDAVVITHGTDTLEETAFTIDATLTCNKTAVVVGAMRPATAISADGPYNLIEAVQTAISPSSHGRGVLITLNDRICQAYYCEKTNANALDTFKAPEQGFVGGLLSTAPFFYYPPSQPTFKRVYDIANVTSFPRVDILYSHQEAVFDGVNVSVAHGAKGFIGAGTGAGGISPFASDNLDYVIEQGIPVVASTKINNGLVHLAGAVVPGETPGQYISSALLNPVKSRRLLQILLALGKSVDEIREAFEEPMRSFLY</sequence>
<dbReference type="InterPro" id="IPR037152">
    <property type="entry name" value="L-asparaginase_N_sf"/>
</dbReference>
<reference evidence="13 14" key="1">
    <citation type="submission" date="2021-12" db="EMBL/GenBank/DDBJ databases">
        <title>High titer production of polyol ester of fatty acids by Rhodotorula paludigena BS15 towards product separation-free biomass refinery.</title>
        <authorList>
            <person name="Mano J."/>
            <person name="Ono H."/>
            <person name="Tanaka T."/>
            <person name="Naito K."/>
            <person name="Sushida H."/>
            <person name="Ike M."/>
            <person name="Tokuyasu K."/>
            <person name="Kitaoka M."/>
        </authorList>
    </citation>
    <scope>NUCLEOTIDE SEQUENCE [LARGE SCALE GENOMIC DNA]</scope>
    <source>
        <strain evidence="13 14">BS15</strain>
    </source>
</reference>
<dbReference type="Proteomes" id="UP001342314">
    <property type="component" value="Unassembled WGS sequence"/>
</dbReference>
<feature type="chain" id="PRO_5043752933" description="asparaginase" evidence="10">
    <location>
        <begin position="18"/>
        <end position="390"/>
    </location>
</feature>
<dbReference type="PRINTS" id="PR00139">
    <property type="entry name" value="ASNGLNASE"/>
</dbReference>
<dbReference type="EC" id="3.5.1.1" evidence="2"/>
<evidence type="ECO:0000259" key="12">
    <source>
        <dbReference type="Pfam" id="PF17763"/>
    </source>
</evidence>
<gene>
    <name evidence="13" type="ORF">Rhopal_003025-T1</name>
</gene>
<dbReference type="Gene3D" id="3.40.50.40">
    <property type="match status" value="1"/>
</dbReference>
<dbReference type="SMART" id="SM00870">
    <property type="entry name" value="Asparaginase"/>
    <property type="match status" value="1"/>
</dbReference>
<dbReference type="InterPro" id="IPR027474">
    <property type="entry name" value="L-asparaginase_N"/>
</dbReference>
<keyword evidence="14" id="KW-1185">Reference proteome</keyword>
<comment type="catalytic activity">
    <reaction evidence="4">
        <text>L-asparagine + H2O = L-aspartate + NH4(+)</text>
        <dbReference type="Rhea" id="RHEA:21016"/>
        <dbReference type="ChEBI" id="CHEBI:15377"/>
        <dbReference type="ChEBI" id="CHEBI:28938"/>
        <dbReference type="ChEBI" id="CHEBI:29991"/>
        <dbReference type="ChEBI" id="CHEBI:58048"/>
        <dbReference type="EC" id="3.5.1.1"/>
    </reaction>
</comment>
<dbReference type="SUPFAM" id="SSF53774">
    <property type="entry name" value="Glutaminase/Asparaginase"/>
    <property type="match status" value="1"/>
</dbReference>
<evidence type="ECO:0000259" key="11">
    <source>
        <dbReference type="Pfam" id="PF00710"/>
    </source>
</evidence>
<dbReference type="InterPro" id="IPR020827">
    <property type="entry name" value="Asparaginase/glutaminase_AS1"/>
</dbReference>
<dbReference type="PROSITE" id="PS51732">
    <property type="entry name" value="ASN_GLN_ASE_3"/>
    <property type="match status" value="1"/>
</dbReference>
<dbReference type="PROSITE" id="PS00144">
    <property type="entry name" value="ASN_GLN_ASE_1"/>
    <property type="match status" value="1"/>
</dbReference>
<feature type="binding site" evidence="6">
    <location>
        <begin position="146"/>
        <end position="147"/>
    </location>
    <ligand>
        <name>substrate</name>
    </ligand>
</feature>
<dbReference type="PIRSF" id="PIRSF500176">
    <property type="entry name" value="L_ASNase"/>
    <property type="match status" value="1"/>
</dbReference>
<evidence type="ECO:0000313" key="14">
    <source>
        <dbReference type="Proteomes" id="UP001342314"/>
    </source>
</evidence>
<dbReference type="AlphaFoldDB" id="A0AAV5GIN3"/>
<dbReference type="InterPro" id="IPR040919">
    <property type="entry name" value="Asparaginase_C"/>
</dbReference>
<dbReference type="InterPro" id="IPR027473">
    <property type="entry name" value="L-asparaginase_C"/>
</dbReference>
<dbReference type="InterPro" id="IPR036152">
    <property type="entry name" value="Asp/glu_Ase-like_sf"/>
</dbReference>
<organism evidence="13 14">
    <name type="scientific">Rhodotorula paludigena</name>
    <dbReference type="NCBI Taxonomy" id="86838"/>
    <lineage>
        <taxon>Eukaryota</taxon>
        <taxon>Fungi</taxon>
        <taxon>Dikarya</taxon>
        <taxon>Basidiomycota</taxon>
        <taxon>Pucciniomycotina</taxon>
        <taxon>Microbotryomycetes</taxon>
        <taxon>Sporidiobolales</taxon>
        <taxon>Sporidiobolaceae</taxon>
        <taxon>Rhodotorula</taxon>
    </lineage>
</organism>
<feature type="active site" description="O-isoaspartyl threonine intermediate" evidence="5">
    <location>
        <position position="64"/>
    </location>
</feature>
<evidence type="ECO:0000256" key="1">
    <source>
        <dbReference type="ARBA" id="ARBA00010518"/>
    </source>
</evidence>
<dbReference type="InterPro" id="IPR006034">
    <property type="entry name" value="Asparaginase/glutaminase-like"/>
</dbReference>
<name>A0AAV5GIN3_9BASI</name>
<evidence type="ECO:0000313" key="13">
    <source>
        <dbReference type="EMBL" id="GJN90028.1"/>
    </source>
</evidence>
<feature type="active site" evidence="8">
    <location>
        <position position="146"/>
    </location>
</feature>
<dbReference type="PANTHER" id="PTHR11707:SF28">
    <property type="entry name" value="60 KDA LYSOPHOSPHOLIPASE"/>
    <property type="match status" value="1"/>
</dbReference>
<feature type="domain" description="L-asparaginase N-terminal" evidence="11">
    <location>
        <begin position="57"/>
        <end position="245"/>
    </location>
</feature>
<keyword evidence="10" id="KW-0732">Signal</keyword>
<dbReference type="EMBL" id="BQKY01000006">
    <property type="protein sequence ID" value="GJN90028.1"/>
    <property type="molecule type" value="Genomic_DNA"/>
</dbReference>
<dbReference type="CDD" id="cd08964">
    <property type="entry name" value="L-asparaginase_II"/>
    <property type="match status" value="1"/>
</dbReference>
<comment type="caution">
    <text evidence="13">The sequence shown here is derived from an EMBL/GenBank/DDBJ whole genome shotgun (WGS) entry which is preliminary data.</text>
</comment>
<dbReference type="FunFam" id="3.40.50.1170:FF:000001">
    <property type="entry name" value="L-asparaginase 2"/>
    <property type="match status" value="1"/>
</dbReference>
<dbReference type="GO" id="GO:0004067">
    <property type="term" value="F:asparaginase activity"/>
    <property type="evidence" value="ECO:0007669"/>
    <property type="project" value="UniProtKB-UniRule"/>
</dbReference>
<evidence type="ECO:0000256" key="3">
    <source>
        <dbReference type="ARBA" id="ARBA00022801"/>
    </source>
</evidence>
<dbReference type="Pfam" id="PF17763">
    <property type="entry name" value="Asparaginase_C"/>
    <property type="match status" value="1"/>
</dbReference>
<evidence type="ECO:0000256" key="4">
    <source>
        <dbReference type="ARBA" id="ARBA00049366"/>
    </source>
</evidence>